<dbReference type="InterPro" id="IPR016721">
    <property type="entry name" value="Bet3"/>
</dbReference>
<dbReference type="GO" id="GO:0016236">
    <property type="term" value="P:macroautophagy"/>
    <property type="evidence" value="ECO:0007669"/>
    <property type="project" value="UniProtKB-ARBA"/>
</dbReference>
<dbReference type="GO" id="GO:0030008">
    <property type="term" value="C:TRAPP complex"/>
    <property type="evidence" value="ECO:0007669"/>
    <property type="project" value="InterPro"/>
</dbReference>
<dbReference type="FunFam" id="3.30.1380.20:FF:000001">
    <property type="entry name" value="Trafficking protein particle complex subunit BET3"/>
    <property type="match status" value="1"/>
</dbReference>
<keyword evidence="6 8" id="KW-0931">ER-Golgi transport</keyword>
<organism evidence="9">
    <name type="scientific">Aureoumbra lagunensis</name>
    <dbReference type="NCBI Taxonomy" id="44058"/>
    <lineage>
        <taxon>Eukaryota</taxon>
        <taxon>Sar</taxon>
        <taxon>Stramenopiles</taxon>
        <taxon>Ochrophyta</taxon>
        <taxon>Pelagophyceae</taxon>
        <taxon>Pelagomonadales</taxon>
        <taxon>Aureoumbra</taxon>
    </lineage>
</organism>
<dbReference type="SUPFAM" id="SSF111126">
    <property type="entry name" value="Ligand-binding domain in the NO signalling and Golgi transport"/>
    <property type="match status" value="1"/>
</dbReference>
<proteinExistence type="inferred from homology"/>
<keyword evidence="5" id="KW-0256">Endoplasmic reticulum</keyword>
<comment type="function">
    <text evidence="8">May play a role in vesicular transport from endoplasmic reticulum to Golgi.</text>
</comment>
<gene>
    <name evidence="9" type="ORF">ALAG00032_LOCUS10733</name>
</gene>
<accession>A0A7S3K2E4</accession>
<dbReference type="GO" id="GO:0005794">
    <property type="term" value="C:Golgi apparatus"/>
    <property type="evidence" value="ECO:0007669"/>
    <property type="project" value="UniProtKB-SubCell"/>
</dbReference>
<evidence type="ECO:0000256" key="5">
    <source>
        <dbReference type="ARBA" id="ARBA00022824"/>
    </source>
</evidence>
<dbReference type="EMBL" id="HBIJ01016106">
    <property type="protein sequence ID" value="CAE0369969.1"/>
    <property type="molecule type" value="Transcribed_RNA"/>
</dbReference>
<reference evidence="9" key="1">
    <citation type="submission" date="2021-01" db="EMBL/GenBank/DDBJ databases">
        <authorList>
            <person name="Corre E."/>
            <person name="Pelletier E."/>
            <person name="Niang G."/>
            <person name="Scheremetjew M."/>
            <person name="Finn R."/>
            <person name="Kale V."/>
            <person name="Holt S."/>
            <person name="Cochrane G."/>
            <person name="Meng A."/>
            <person name="Brown T."/>
            <person name="Cohen L."/>
        </authorList>
    </citation>
    <scope>NUCLEOTIDE SEQUENCE</scope>
    <source>
        <strain evidence="9">CCMP1510</strain>
    </source>
</reference>
<comment type="subunit">
    <text evidence="8">Homodimer.</text>
</comment>
<evidence type="ECO:0000256" key="2">
    <source>
        <dbReference type="ARBA" id="ARBA00004240"/>
    </source>
</evidence>
<evidence type="ECO:0000256" key="4">
    <source>
        <dbReference type="ARBA" id="ARBA00022448"/>
    </source>
</evidence>
<dbReference type="InterPro" id="IPR007194">
    <property type="entry name" value="TRAPP_component"/>
</dbReference>
<dbReference type="InterPro" id="IPR024096">
    <property type="entry name" value="NO_sig/Golgi_transp_ligand-bd"/>
</dbReference>
<keyword evidence="4 8" id="KW-0813">Transport</keyword>
<dbReference type="PIRSF" id="PIRSF018293">
    <property type="entry name" value="TRAPP_I_complex_Bet3"/>
    <property type="match status" value="1"/>
</dbReference>
<evidence type="ECO:0000313" key="9">
    <source>
        <dbReference type="EMBL" id="CAE0369969.1"/>
    </source>
</evidence>
<sequence>MSSLNYSAARLGDQMWTKMPKVNGELFALTYGAHVVQLMKDLEDVQLVNEKLDQMGYNIGTRLIDEFLAKSGTNSCGDFTETADKIAKIGFKMFLGITVEVANWNTDKTACSLLLYENPLTDFVEIPPSTDLFYSNVICGVIRGALEMVQIDSTCYFIRDTLRGDDVNEIRLEFKGYIKDEMSEEYTRE</sequence>
<name>A0A7S3K2E4_9STRA</name>
<evidence type="ECO:0000256" key="1">
    <source>
        <dbReference type="ARBA" id="ARBA00004222"/>
    </source>
</evidence>
<evidence type="ECO:0000256" key="6">
    <source>
        <dbReference type="ARBA" id="ARBA00022892"/>
    </source>
</evidence>
<evidence type="ECO:0000256" key="7">
    <source>
        <dbReference type="ARBA" id="ARBA00023034"/>
    </source>
</evidence>
<comment type="subcellular location">
    <subcellularLocation>
        <location evidence="2">Endoplasmic reticulum</location>
    </subcellularLocation>
    <subcellularLocation>
        <location evidence="1 8">Golgi apparatus</location>
        <location evidence="1 8">cis-Golgi network</location>
    </subcellularLocation>
</comment>
<dbReference type="GO" id="GO:0048193">
    <property type="term" value="P:Golgi vesicle transport"/>
    <property type="evidence" value="ECO:0007669"/>
    <property type="project" value="InterPro"/>
</dbReference>
<dbReference type="Pfam" id="PF04051">
    <property type="entry name" value="TRAPP"/>
    <property type="match status" value="1"/>
</dbReference>
<dbReference type="CDD" id="cd14942">
    <property type="entry name" value="TRAPPC3_bet3"/>
    <property type="match status" value="1"/>
</dbReference>
<evidence type="ECO:0000256" key="8">
    <source>
        <dbReference type="PIRNR" id="PIRNR018293"/>
    </source>
</evidence>
<dbReference type="AlphaFoldDB" id="A0A7S3K2E4"/>
<evidence type="ECO:0000256" key="3">
    <source>
        <dbReference type="ARBA" id="ARBA00006218"/>
    </source>
</evidence>
<protein>
    <recommendedName>
        <fullName evidence="8">Trafficking protein particle complex subunit</fullName>
    </recommendedName>
</protein>
<dbReference type="GO" id="GO:0005783">
    <property type="term" value="C:endoplasmic reticulum"/>
    <property type="evidence" value="ECO:0007669"/>
    <property type="project" value="UniProtKB-SubCell"/>
</dbReference>
<comment type="similarity">
    <text evidence="3 8">Belongs to the TRAPP small subunits family. BET3 subfamily.</text>
</comment>
<dbReference type="PANTHER" id="PTHR13048">
    <property type="entry name" value="TRAFFICKING PROTEIN PARTICLE COMPLEX SUBUNIT 3"/>
    <property type="match status" value="1"/>
</dbReference>
<dbReference type="Gene3D" id="3.30.1380.20">
    <property type="entry name" value="Trafficking protein particle complex subunit 3"/>
    <property type="match status" value="1"/>
</dbReference>
<keyword evidence="7 8" id="KW-0333">Golgi apparatus</keyword>